<accession>A0A2M6K873</accession>
<dbReference type="EMBL" id="PCWW01000066">
    <property type="protein sequence ID" value="PIR12942.1"/>
    <property type="molecule type" value="Genomic_DNA"/>
</dbReference>
<dbReference type="Proteomes" id="UP000230869">
    <property type="component" value="Unassembled WGS sequence"/>
</dbReference>
<dbReference type="AlphaFoldDB" id="A0A2M6K873"/>
<name>A0A2M6K873_9BACT</name>
<evidence type="ECO:0000313" key="2">
    <source>
        <dbReference type="Proteomes" id="UP000230869"/>
    </source>
</evidence>
<proteinExistence type="predicted"/>
<reference evidence="1 2" key="1">
    <citation type="submission" date="2017-09" db="EMBL/GenBank/DDBJ databases">
        <title>Depth-based differentiation of microbial function through sediment-hosted aquifers and enrichment of novel symbionts in the deep terrestrial subsurface.</title>
        <authorList>
            <person name="Probst A.J."/>
            <person name="Ladd B."/>
            <person name="Jarett J.K."/>
            <person name="Geller-Mcgrath D.E."/>
            <person name="Sieber C.M."/>
            <person name="Emerson J.B."/>
            <person name="Anantharaman K."/>
            <person name="Thomas B.C."/>
            <person name="Malmstrom R."/>
            <person name="Stieglmeier M."/>
            <person name="Klingl A."/>
            <person name="Woyke T."/>
            <person name="Ryan C.M."/>
            <person name="Banfield J.F."/>
        </authorList>
    </citation>
    <scope>NUCLEOTIDE SEQUENCE [LARGE SCALE GENOMIC DNA]</scope>
    <source>
        <strain evidence="1">CG11_big_fil_rev_8_21_14_0_20_39_10</strain>
    </source>
</reference>
<sequence>MEKILCKNCGIELSVRDNTCPKCGSSEKAITLNLRDSIELHSSVGGKVRDWQRKLKYHFEIGENFFRKTKQWNYLERIIDWTNNFYKELIKNKDGKIIKDIEEPLSQHQGHGFAKYIKK</sequence>
<comment type="caution">
    <text evidence="1">The sequence shown here is derived from an EMBL/GenBank/DDBJ whole genome shotgun (WGS) entry which is preliminary data.</text>
</comment>
<gene>
    <name evidence="1" type="ORF">COV49_03815</name>
</gene>
<protein>
    <submittedName>
        <fullName evidence="1">Zinc ribbon domain-containing protein</fullName>
    </submittedName>
</protein>
<organism evidence="1 2">
    <name type="scientific">Candidatus Falkowbacteria bacterium CG11_big_fil_rev_8_21_14_0_20_39_10</name>
    <dbReference type="NCBI Taxonomy" id="1974570"/>
    <lineage>
        <taxon>Bacteria</taxon>
        <taxon>Candidatus Falkowiibacteriota</taxon>
    </lineage>
</organism>
<evidence type="ECO:0000313" key="1">
    <source>
        <dbReference type="EMBL" id="PIR12942.1"/>
    </source>
</evidence>